<reference evidence="1 2" key="2">
    <citation type="submission" date="2020-07" db="EMBL/GenBank/DDBJ databases">
        <title>Genome assembly of wild tea tree DASZ reveals pedigree and selection history of tea varieties.</title>
        <authorList>
            <person name="Zhang W."/>
        </authorList>
    </citation>
    <scope>NUCLEOTIDE SEQUENCE [LARGE SCALE GENOMIC DNA]</scope>
    <source>
        <strain evidence="2">cv. G240</strain>
        <tissue evidence="1">Leaf</tissue>
    </source>
</reference>
<gene>
    <name evidence="1" type="ORF">HYC85_011021</name>
</gene>
<accession>A0A7J7HKZ3</accession>
<dbReference type="EMBL" id="JACBKZ010000004">
    <property type="protein sequence ID" value="KAF5953077.1"/>
    <property type="molecule type" value="Genomic_DNA"/>
</dbReference>
<dbReference type="Proteomes" id="UP000593564">
    <property type="component" value="Unassembled WGS sequence"/>
</dbReference>
<protein>
    <submittedName>
        <fullName evidence="1">Uncharacterized protein</fullName>
    </submittedName>
</protein>
<name>A0A7J7HKZ3_CAMSI</name>
<sequence>MGLSPSPQYRPDSIVWSVRPMKSFVLMIRFICFVGLGILLERKESIVGVLVCGPKNMRLQPFVHLGWHTTCILSPLVLAGDSHIQYKDEWGLESESSKMI</sequence>
<organism evidence="1 2">
    <name type="scientific">Camellia sinensis</name>
    <name type="common">Tea plant</name>
    <name type="synonym">Thea sinensis</name>
    <dbReference type="NCBI Taxonomy" id="4442"/>
    <lineage>
        <taxon>Eukaryota</taxon>
        <taxon>Viridiplantae</taxon>
        <taxon>Streptophyta</taxon>
        <taxon>Embryophyta</taxon>
        <taxon>Tracheophyta</taxon>
        <taxon>Spermatophyta</taxon>
        <taxon>Magnoliopsida</taxon>
        <taxon>eudicotyledons</taxon>
        <taxon>Gunneridae</taxon>
        <taxon>Pentapetalae</taxon>
        <taxon>asterids</taxon>
        <taxon>Ericales</taxon>
        <taxon>Theaceae</taxon>
        <taxon>Camellia</taxon>
    </lineage>
</organism>
<reference evidence="2" key="1">
    <citation type="journal article" date="2020" name="Nat. Commun.">
        <title>Genome assembly of wild tea tree DASZ reveals pedigree and selection history of tea varieties.</title>
        <authorList>
            <person name="Zhang W."/>
            <person name="Zhang Y."/>
            <person name="Qiu H."/>
            <person name="Guo Y."/>
            <person name="Wan H."/>
            <person name="Zhang X."/>
            <person name="Scossa F."/>
            <person name="Alseekh S."/>
            <person name="Zhang Q."/>
            <person name="Wang P."/>
            <person name="Xu L."/>
            <person name="Schmidt M.H."/>
            <person name="Jia X."/>
            <person name="Li D."/>
            <person name="Zhu A."/>
            <person name="Guo F."/>
            <person name="Chen W."/>
            <person name="Ni D."/>
            <person name="Usadel B."/>
            <person name="Fernie A.R."/>
            <person name="Wen W."/>
        </authorList>
    </citation>
    <scope>NUCLEOTIDE SEQUENCE [LARGE SCALE GENOMIC DNA]</scope>
    <source>
        <strain evidence="2">cv. G240</strain>
    </source>
</reference>
<evidence type="ECO:0000313" key="1">
    <source>
        <dbReference type="EMBL" id="KAF5953077.1"/>
    </source>
</evidence>
<comment type="caution">
    <text evidence="1">The sequence shown here is derived from an EMBL/GenBank/DDBJ whole genome shotgun (WGS) entry which is preliminary data.</text>
</comment>
<evidence type="ECO:0000313" key="2">
    <source>
        <dbReference type="Proteomes" id="UP000593564"/>
    </source>
</evidence>
<keyword evidence="2" id="KW-1185">Reference proteome</keyword>
<proteinExistence type="predicted"/>
<dbReference type="AlphaFoldDB" id="A0A7J7HKZ3"/>